<dbReference type="EMBL" id="KQ964277">
    <property type="protein sequence ID" value="KXJ85665.1"/>
    <property type="molecule type" value="Genomic_DNA"/>
</dbReference>
<evidence type="ECO:0000313" key="4">
    <source>
        <dbReference type="EMBL" id="KXJ85665.1"/>
    </source>
</evidence>
<dbReference type="SMART" id="SM00066">
    <property type="entry name" value="GAL4"/>
    <property type="match status" value="1"/>
</dbReference>
<dbReference type="Gene3D" id="4.10.240.10">
    <property type="entry name" value="Zn(2)-C6 fungal-type DNA-binding domain"/>
    <property type="match status" value="1"/>
</dbReference>
<dbReference type="GO" id="GO:0000981">
    <property type="term" value="F:DNA-binding transcription factor activity, RNA polymerase II-specific"/>
    <property type="evidence" value="ECO:0007669"/>
    <property type="project" value="InterPro"/>
</dbReference>
<dbReference type="CDD" id="cd12148">
    <property type="entry name" value="fungal_TF_MHR"/>
    <property type="match status" value="1"/>
</dbReference>
<dbReference type="InterPro" id="IPR036864">
    <property type="entry name" value="Zn2-C6_fun-type_DNA-bd_sf"/>
</dbReference>
<dbReference type="PANTHER" id="PTHR47256:SF1">
    <property type="entry name" value="ZN(II)2CYS6 TRANSCRIPTION FACTOR (EUROFUNG)"/>
    <property type="match status" value="1"/>
</dbReference>
<accession>A0A136IL70</accession>
<organism evidence="4 5">
    <name type="scientific">Microdochium bolleyi</name>
    <dbReference type="NCBI Taxonomy" id="196109"/>
    <lineage>
        <taxon>Eukaryota</taxon>
        <taxon>Fungi</taxon>
        <taxon>Dikarya</taxon>
        <taxon>Ascomycota</taxon>
        <taxon>Pezizomycotina</taxon>
        <taxon>Sordariomycetes</taxon>
        <taxon>Xylariomycetidae</taxon>
        <taxon>Xylariales</taxon>
        <taxon>Microdochiaceae</taxon>
        <taxon>Microdochium</taxon>
    </lineage>
</organism>
<feature type="region of interest" description="Disordered" evidence="2">
    <location>
        <begin position="727"/>
        <end position="749"/>
    </location>
</feature>
<feature type="region of interest" description="Disordered" evidence="2">
    <location>
        <begin position="23"/>
        <end position="44"/>
    </location>
</feature>
<gene>
    <name evidence="4" type="ORF">Micbo1qcDRAFT_141339</name>
</gene>
<dbReference type="GO" id="GO:0008270">
    <property type="term" value="F:zinc ion binding"/>
    <property type="evidence" value="ECO:0007669"/>
    <property type="project" value="InterPro"/>
</dbReference>
<name>A0A136IL70_9PEZI</name>
<sequence>MSPPPPATPASSAAAAANLRQLLPADGPDPARRRASSQALPKDGPRKSYVLAACEACRRRKSKCSGERPICLVCSRRGSTCHYTTSVSETRGQALKRRYNQLNSVDAPHRNLVELLKSISDDQALAIIRRLRAGDQPERVLGQLSAGNALLELAVKPETRFRYAFPVMPGMPASLLGDNPYLDSFIYEAASVFPSPSASPQSGTSSPRARELSVVHERREIQNLYVMPYHAAEAIVPRLCSVCPSAWTRVSKDDVLMRDLLASYFKNDYNTPAHFHIDYFLEDMATGRTDFCSSLLVNAVLAIACGTYMPFEDRAEYWNPDALSYKFLVEARRLWEIKAHPDYVEFDQEGNIKPIALTTIQAGLTIQVAISLSCMDRVAKTYMDRAVQMAVAIDLFNYSNAPPPTVAKDRLTIGRAFTAWSLYNWETLMAYHFFVVPVLTQPPRWKLPDLAEEPRWYGDVALKYPDTASLSPTHLGQFLHARCHLRVILNELSQVYFCKNSAMSAENIRRYPESSLAIANGFYARLEAWARQLPPCLTARQIALPAHFQLHCYYQAMTVSIYGPVEDVLGYQTPSPKALVKEARRRMVTLLRLYYLRHGFESADSWIAQPLVMLANMYADMLSQGTLAGAEVHDAQATLILLVKGLRDQSRNHSVAELLFRMVRAKMRPEDQALLLSEGIMRSDTDEAKVSQMHAVQMSWPAMATTMADDPHNQTLSELARTLGQVTVAESKSGSASPLKTESGSLGGE</sequence>
<dbReference type="PANTHER" id="PTHR47256">
    <property type="entry name" value="ZN(II)2CYS6 TRANSCRIPTION FACTOR (EUROFUNG)-RELATED"/>
    <property type="match status" value="1"/>
</dbReference>
<protein>
    <recommendedName>
        <fullName evidence="3">Zn(2)-C6 fungal-type domain-containing protein</fullName>
    </recommendedName>
</protein>
<evidence type="ECO:0000256" key="1">
    <source>
        <dbReference type="ARBA" id="ARBA00023242"/>
    </source>
</evidence>
<dbReference type="InterPro" id="IPR053187">
    <property type="entry name" value="Notoamide_regulator"/>
</dbReference>
<dbReference type="InParanoid" id="A0A136IL70"/>
<dbReference type="AlphaFoldDB" id="A0A136IL70"/>
<dbReference type="STRING" id="196109.A0A136IL70"/>
<reference evidence="5" key="1">
    <citation type="submission" date="2016-02" db="EMBL/GenBank/DDBJ databases">
        <title>Draft genome sequence of Microdochium bolleyi, a fungal endophyte of beachgrass.</title>
        <authorList>
            <consortium name="DOE Joint Genome Institute"/>
            <person name="David A.S."/>
            <person name="May G."/>
            <person name="Haridas S."/>
            <person name="Lim J."/>
            <person name="Wang M."/>
            <person name="Labutti K."/>
            <person name="Lipzen A."/>
            <person name="Barry K."/>
            <person name="Grigoriev I.V."/>
        </authorList>
    </citation>
    <scope>NUCLEOTIDE SEQUENCE [LARGE SCALE GENOMIC DNA]</scope>
    <source>
        <strain evidence="5">J235TASD1</strain>
    </source>
</reference>
<evidence type="ECO:0000256" key="2">
    <source>
        <dbReference type="SAM" id="MobiDB-lite"/>
    </source>
</evidence>
<feature type="domain" description="Zn(2)-C6 fungal-type" evidence="3">
    <location>
        <begin position="53"/>
        <end position="83"/>
    </location>
</feature>
<evidence type="ECO:0000259" key="3">
    <source>
        <dbReference type="PROSITE" id="PS50048"/>
    </source>
</evidence>
<dbReference type="PROSITE" id="PS00463">
    <property type="entry name" value="ZN2_CY6_FUNGAL_1"/>
    <property type="match status" value="1"/>
</dbReference>
<dbReference type="PROSITE" id="PS50048">
    <property type="entry name" value="ZN2_CY6_FUNGAL_2"/>
    <property type="match status" value="1"/>
</dbReference>
<dbReference type="InterPro" id="IPR001138">
    <property type="entry name" value="Zn2Cys6_DnaBD"/>
</dbReference>
<dbReference type="Proteomes" id="UP000070501">
    <property type="component" value="Unassembled WGS sequence"/>
</dbReference>
<keyword evidence="5" id="KW-1185">Reference proteome</keyword>
<dbReference type="CDD" id="cd00067">
    <property type="entry name" value="GAL4"/>
    <property type="match status" value="1"/>
</dbReference>
<dbReference type="SUPFAM" id="SSF57701">
    <property type="entry name" value="Zn2/Cys6 DNA-binding domain"/>
    <property type="match status" value="1"/>
</dbReference>
<dbReference type="OrthoDB" id="426882at2759"/>
<evidence type="ECO:0000313" key="5">
    <source>
        <dbReference type="Proteomes" id="UP000070501"/>
    </source>
</evidence>
<proteinExistence type="predicted"/>
<keyword evidence="1" id="KW-0539">Nucleus</keyword>
<dbReference type="Pfam" id="PF00172">
    <property type="entry name" value="Zn_clus"/>
    <property type="match status" value="1"/>
</dbReference>